<feature type="domain" description="ATP-grasp" evidence="13">
    <location>
        <begin position="197"/>
        <end position="450"/>
    </location>
</feature>
<comment type="subunit">
    <text evidence="3">Homodimer.</text>
</comment>
<evidence type="ECO:0000256" key="5">
    <source>
        <dbReference type="ARBA" id="ARBA00013005"/>
    </source>
</evidence>
<accession>A0A644VUS2</accession>
<dbReference type="InterPro" id="IPR011761">
    <property type="entry name" value="ATP-grasp"/>
</dbReference>
<dbReference type="Gene3D" id="3.40.1190.10">
    <property type="entry name" value="Mur-like, catalytic domain"/>
    <property type="match status" value="1"/>
</dbReference>
<dbReference type="InterPro" id="IPR036615">
    <property type="entry name" value="Mur_ligase_C_dom_sf"/>
</dbReference>
<proteinExistence type="inferred from homology"/>
<dbReference type="Pfam" id="PF02875">
    <property type="entry name" value="Mur_ligase_C"/>
    <property type="match status" value="1"/>
</dbReference>
<evidence type="ECO:0000256" key="4">
    <source>
        <dbReference type="ARBA" id="ARBA00012968"/>
    </source>
</evidence>
<keyword evidence="8" id="KW-0547">Nucleotide-binding</keyword>
<dbReference type="GO" id="GO:0004326">
    <property type="term" value="F:tetrahydrofolylpolyglutamate synthase activity"/>
    <property type="evidence" value="ECO:0007669"/>
    <property type="project" value="InterPro"/>
</dbReference>
<dbReference type="InterPro" id="IPR036565">
    <property type="entry name" value="Mur-like_cat_sf"/>
</dbReference>
<comment type="function">
    <text evidence="1">Catalyzes the ATP-dependent polymerization of arginine and aspartate to multi-L-arginyl-poly-L-aspartic acid (cyanophycin; a water-insoluble reserve polymer).</text>
</comment>
<dbReference type="Pfam" id="PF18921">
    <property type="entry name" value="Cyanophycin_syn"/>
    <property type="match status" value="1"/>
</dbReference>
<evidence type="ECO:0000256" key="10">
    <source>
        <dbReference type="ARBA" id="ARBA00031353"/>
    </source>
</evidence>
<dbReference type="Gene3D" id="3.30.470.20">
    <property type="entry name" value="ATP-grasp fold, B domain"/>
    <property type="match status" value="2"/>
</dbReference>
<keyword evidence="7 14" id="KW-0436">Ligase</keyword>
<evidence type="ECO:0000256" key="11">
    <source>
        <dbReference type="ARBA" id="ARBA00048094"/>
    </source>
</evidence>
<dbReference type="GO" id="GO:0008716">
    <property type="term" value="F:D-alanine-D-alanine ligase activity"/>
    <property type="evidence" value="ECO:0007669"/>
    <property type="project" value="InterPro"/>
</dbReference>
<evidence type="ECO:0000259" key="13">
    <source>
        <dbReference type="PROSITE" id="PS50975"/>
    </source>
</evidence>
<dbReference type="PROSITE" id="PS50975">
    <property type="entry name" value="ATP_GRASP"/>
    <property type="match status" value="1"/>
</dbReference>
<evidence type="ECO:0000313" key="14">
    <source>
        <dbReference type="EMBL" id="MPL95184.1"/>
    </source>
</evidence>
<comment type="catalytic activity">
    <reaction evidence="12">
        <text>[L-4-(L-arginin-2-N-yl)aspartate](n) + L-aspartate + ATP = [L-4-(L-arginin-2-N-yl)aspartate](n)-L-aspartate + ADP + phosphate + H(+)</text>
        <dbReference type="Rhea" id="RHEA:13277"/>
        <dbReference type="Rhea" id="RHEA-COMP:13728"/>
        <dbReference type="Rhea" id="RHEA-COMP:13733"/>
        <dbReference type="ChEBI" id="CHEBI:15378"/>
        <dbReference type="ChEBI" id="CHEBI:29991"/>
        <dbReference type="ChEBI" id="CHEBI:30616"/>
        <dbReference type="ChEBI" id="CHEBI:43474"/>
        <dbReference type="ChEBI" id="CHEBI:137986"/>
        <dbReference type="ChEBI" id="CHEBI:137990"/>
        <dbReference type="ChEBI" id="CHEBI:456216"/>
        <dbReference type="EC" id="6.3.2.29"/>
    </reaction>
</comment>
<dbReference type="PANTHER" id="PTHR23135">
    <property type="entry name" value="MUR LIGASE FAMILY MEMBER"/>
    <property type="match status" value="1"/>
</dbReference>
<dbReference type="Pfam" id="PF07478">
    <property type="entry name" value="Dala_Dala_lig_C"/>
    <property type="match status" value="1"/>
</dbReference>
<dbReference type="SUPFAM" id="SSF56059">
    <property type="entry name" value="Glutathione synthetase ATP-binding domain-like"/>
    <property type="match status" value="1"/>
</dbReference>
<evidence type="ECO:0000256" key="8">
    <source>
        <dbReference type="ARBA" id="ARBA00022741"/>
    </source>
</evidence>
<dbReference type="Gene3D" id="3.90.190.20">
    <property type="entry name" value="Mur ligase, C-terminal domain"/>
    <property type="match status" value="1"/>
</dbReference>
<comment type="catalytic activity">
    <reaction evidence="11">
        <text>[L-4-(L-arginin-2-N-yl)aspartate](n)-L-aspartate + L-arginine + ATP = [L-4-(L-arginin-2-N-yl)aspartate](n+1) + ADP + phosphate + H(+)</text>
        <dbReference type="Rhea" id="RHEA:23888"/>
        <dbReference type="Rhea" id="RHEA-COMP:13732"/>
        <dbReference type="Rhea" id="RHEA-COMP:13733"/>
        <dbReference type="ChEBI" id="CHEBI:15378"/>
        <dbReference type="ChEBI" id="CHEBI:30616"/>
        <dbReference type="ChEBI" id="CHEBI:32682"/>
        <dbReference type="ChEBI" id="CHEBI:43474"/>
        <dbReference type="ChEBI" id="CHEBI:137986"/>
        <dbReference type="ChEBI" id="CHEBI:137990"/>
        <dbReference type="ChEBI" id="CHEBI:456216"/>
        <dbReference type="EC" id="6.3.2.30"/>
    </reaction>
</comment>
<evidence type="ECO:0000256" key="6">
    <source>
        <dbReference type="ARBA" id="ARBA00022036"/>
    </source>
</evidence>
<comment type="similarity">
    <text evidence="2">In the C-terminal section; belongs to the MurCDEF family.</text>
</comment>
<dbReference type="EC" id="6.3.2.30" evidence="4"/>
<dbReference type="EC" id="6.3.2.29" evidence="5"/>
<comment type="caution">
    <text evidence="14">The sequence shown here is derived from an EMBL/GenBank/DDBJ whole genome shotgun (WGS) entry which is preliminary data.</text>
</comment>
<dbReference type="GO" id="GO:0046872">
    <property type="term" value="F:metal ion binding"/>
    <property type="evidence" value="ECO:0007669"/>
    <property type="project" value="InterPro"/>
</dbReference>
<dbReference type="InterPro" id="IPR011095">
    <property type="entry name" value="Dala_Dala_lig_C"/>
</dbReference>
<dbReference type="PANTHER" id="PTHR23135:SF18">
    <property type="entry name" value="CYANOPHYCIN SYNTHETASE"/>
    <property type="match status" value="1"/>
</dbReference>
<organism evidence="14">
    <name type="scientific">bioreactor metagenome</name>
    <dbReference type="NCBI Taxonomy" id="1076179"/>
    <lineage>
        <taxon>unclassified sequences</taxon>
        <taxon>metagenomes</taxon>
        <taxon>ecological metagenomes</taxon>
    </lineage>
</organism>
<evidence type="ECO:0000256" key="9">
    <source>
        <dbReference type="ARBA" id="ARBA00022840"/>
    </source>
</evidence>
<evidence type="ECO:0000256" key="7">
    <source>
        <dbReference type="ARBA" id="ARBA00022598"/>
    </source>
</evidence>
<evidence type="ECO:0000256" key="1">
    <source>
        <dbReference type="ARBA" id="ARBA00003184"/>
    </source>
</evidence>
<dbReference type="NCBIfam" id="NF010623">
    <property type="entry name" value="PRK14016.1"/>
    <property type="match status" value="1"/>
</dbReference>
<dbReference type="PROSITE" id="PS01011">
    <property type="entry name" value="FOLYLPOLYGLU_SYNT_1"/>
    <property type="match status" value="1"/>
</dbReference>
<dbReference type="GO" id="GO:0005524">
    <property type="term" value="F:ATP binding"/>
    <property type="evidence" value="ECO:0007669"/>
    <property type="project" value="UniProtKB-KW"/>
</dbReference>
<evidence type="ECO:0000256" key="2">
    <source>
        <dbReference type="ARBA" id="ARBA00009060"/>
    </source>
</evidence>
<dbReference type="InterPro" id="IPR018109">
    <property type="entry name" value="Folylpolyglutamate_synth_CS"/>
</dbReference>
<protein>
    <recommendedName>
        <fullName evidence="6">Cyanophycin synthetase</fullName>
        <ecNumber evidence="5">6.3.2.29</ecNumber>
        <ecNumber evidence="4">6.3.2.30</ecNumber>
    </recommendedName>
    <alternativeName>
        <fullName evidence="10">Cyanophycin synthase</fullName>
    </alternativeName>
</protein>
<dbReference type="SUPFAM" id="SSF53623">
    <property type="entry name" value="MurD-like peptide ligases, catalytic domain"/>
    <property type="match status" value="1"/>
</dbReference>
<dbReference type="Pfam" id="PF08245">
    <property type="entry name" value="Mur_ligase_M"/>
    <property type="match status" value="1"/>
</dbReference>
<sequence>MTVDIGEYGTIPTREIDGFNEKLLELFPGLRENSCGLGYPGGFLEKLECGTYLAHVLEHVILEMQSQLGYRVKYGKTRTVKEPSLYYLVYEYENEVCGLECGKAAVFILNHLLTGRDMGVTGFMEYLRKVSLDSDLGPSTSAIANEAKKQGIPVTRIGSESLLRLGYGRRSRLIESTLTDVTPCISADISCNKQLTKYILNENQIPVPYGKVVYSEISAQMVARQIGLPVVVKPFNGNQGKGVHLNLNSYQEVKAAFEDASKYSNGIIIEKYVSGKDFRVLVVGNRVCAVSERIPAHVTGDGTHTVKELIEIVNQDPNRGDGHEKPLTKIRLDQTSLDIMEKNGLKPNDILEAGKIAMLRENGNMSTGGTAIDRTDEIHPDNADIAVRAADAIGIDIAGIDIVTRDISKSILDTDGVIVEVNTAPGIRMHLYPSEGTLRNVAKDIVDLLFPDDESKRFPIVSVTGTNGKTTVVRLISHILAATGKAVGMTSTSGSFIGSKCISRGDNSGPRSARALLSNKSIDAAVLETARGGIVREGLGYDLADVGVITNIANDHLGLDGIETTEDLIFVKSLVAEAVKDGGAAVLNADDESTPEVLKRVKVKPVLFGKSRKSVEKFKACTDVAVFTEGEWLMIMDGGKTVRVARIADIPITLGGKIECNVENALAAASAAYMLGVPALAIAAGLMSFTENPGRFNLFEVNGVEVMLDYGHNFAGYEQVLKTCKKLDYNRLIGVIGMPGDRMDSSIKSVGELCGAYFDFIVIKEDCDLRGRKVGEVADLLYQSVKDTGFPEENVFIDCRETDALTEALSRALPGDLIVMFYEKYEPMKKLLEEQGARRMPNLQFDFVRRKTS</sequence>
<dbReference type="InterPro" id="IPR044019">
    <property type="entry name" value="Cyanophycin_syn_N"/>
</dbReference>
<dbReference type="InterPro" id="IPR004101">
    <property type="entry name" value="Mur_ligase_C"/>
</dbReference>
<name>A0A644VUS2_9ZZZZ</name>
<dbReference type="InterPro" id="IPR013221">
    <property type="entry name" value="Mur_ligase_cen"/>
</dbReference>
<dbReference type="NCBIfam" id="TIGR02068">
    <property type="entry name" value="cya_phycin_syn"/>
    <property type="match status" value="1"/>
</dbReference>
<dbReference type="GO" id="GO:0071161">
    <property type="term" value="F:cyanophycin synthetase activity (L-arginine-adding)"/>
    <property type="evidence" value="ECO:0007669"/>
    <property type="project" value="UniProtKB-EC"/>
</dbReference>
<dbReference type="AlphaFoldDB" id="A0A644VUS2"/>
<dbReference type="SUPFAM" id="SSF53244">
    <property type="entry name" value="MurD-like peptide ligases, peptide-binding domain"/>
    <property type="match status" value="1"/>
</dbReference>
<evidence type="ECO:0000256" key="12">
    <source>
        <dbReference type="ARBA" id="ARBA00048425"/>
    </source>
</evidence>
<dbReference type="EMBL" id="VSSQ01000457">
    <property type="protein sequence ID" value="MPL95184.1"/>
    <property type="molecule type" value="Genomic_DNA"/>
</dbReference>
<dbReference type="InterPro" id="IPR011810">
    <property type="entry name" value="Cya_phycin_syn"/>
</dbReference>
<dbReference type="GO" id="GO:0071160">
    <property type="term" value="F:cyanophycin synthetase activity (L-aspartate-adding)"/>
    <property type="evidence" value="ECO:0007669"/>
    <property type="project" value="UniProtKB-EC"/>
</dbReference>
<evidence type="ECO:0000256" key="3">
    <source>
        <dbReference type="ARBA" id="ARBA00011738"/>
    </source>
</evidence>
<reference evidence="14" key="1">
    <citation type="submission" date="2019-08" db="EMBL/GenBank/DDBJ databases">
        <authorList>
            <person name="Kucharzyk K."/>
            <person name="Murdoch R.W."/>
            <person name="Higgins S."/>
            <person name="Loffler F."/>
        </authorList>
    </citation>
    <scope>NUCLEOTIDE SEQUENCE</scope>
</reference>
<gene>
    <name evidence="14" type="primary">cphA_3</name>
    <name evidence="14" type="ORF">SDC9_41353</name>
</gene>
<keyword evidence="9" id="KW-0067">ATP-binding</keyword>